<keyword evidence="3" id="KW-0411">Iron-sulfur</keyword>
<evidence type="ECO:0000256" key="2">
    <source>
        <dbReference type="ARBA" id="ARBA00022714"/>
    </source>
</evidence>
<organism evidence="5 6">
    <name type="scientific">Nocardioides hankookensis</name>
    <dbReference type="NCBI Taxonomy" id="443157"/>
    <lineage>
        <taxon>Bacteria</taxon>
        <taxon>Bacillati</taxon>
        <taxon>Actinomycetota</taxon>
        <taxon>Actinomycetes</taxon>
        <taxon>Propionibacteriales</taxon>
        <taxon>Nocardioidaceae</taxon>
        <taxon>Nocardioides</taxon>
    </lineage>
</organism>
<comment type="caution">
    <text evidence="5">The sequence shown here is derived from an EMBL/GenBank/DDBJ whole genome shotgun (WGS) entry which is preliminary data.</text>
</comment>
<keyword evidence="2" id="KW-0001">2Fe-2S</keyword>
<reference evidence="6" key="1">
    <citation type="journal article" date="2019" name="Int. J. Syst. Evol. Microbiol.">
        <title>The Global Catalogue of Microorganisms (GCM) 10K type strain sequencing project: providing services to taxonomists for standard genome sequencing and annotation.</title>
        <authorList>
            <consortium name="The Broad Institute Genomics Platform"/>
            <consortium name="The Broad Institute Genome Sequencing Center for Infectious Disease"/>
            <person name="Wu L."/>
            <person name="Ma J."/>
        </authorList>
    </citation>
    <scope>NUCLEOTIDE SEQUENCE [LARGE SCALE GENOMIC DNA]</scope>
    <source>
        <strain evidence="6">CCUG 54522</strain>
    </source>
</reference>
<evidence type="ECO:0000259" key="4">
    <source>
        <dbReference type="PROSITE" id="PS51384"/>
    </source>
</evidence>
<keyword evidence="6" id="KW-1185">Reference proteome</keyword>
<keyword evidence="2" id="KW-0479">Metal-binding</keyword>
<dbReference type="PANTHER" id="PTHR47354:SF5">
    <property type="entry name" value="PROTEIN RFBI"/>
    <property type="match status" value="1"/>
</dbReference>
<feature type="domain" description="FAD-binding FR-type" evidence="4">
    <location>
        <begin position="13"/>
        <end position="114"/>
    </location>
</feature>
<dbReference type="EMBL" id="JBHSRJ010000004">
    <property type="protein sequence ID" value="MFC6044098.1"/>
    <property type="molecule type" value="Genomic_DNA"/>
</dbReference>
<dbReference type="InterPro" id="IPR017938">
    <property type="entry name" value="Riboflavin_synthase-like_b-brl"/>
</dbReference>
<dbReference type="RefSeq" id="WP_379154845.1">
    <property type="nucleotide sequence ID" value="NZ_JBHSRJ010000004.1"/>
</dbReference>
<proteinExistence type="predicted"/>
<dbReference type="SUPFAM" id="SSF52343">
    <property type="entry name" value="Ferredoxin reductase-like, C-terminal NADP-linked domain"/>
    <property type="match status" value="1"/>
</dbReference>
<dbReference type="InterPro" id="IPR039261">
    <property type="entry name" value="FNR_nucleotide-bd"/>
</dbReference>
<evidence type="ECO:0000256" key="3">
    <source>
        <dbReference type="ARBA" id="ARBA00023014"/>
    </source>
</evidence>
<sequence>MTASPSPGSAPAGDWTTGTIIELDHPTDRLVRLRFHVEDRVDHLPGQHYVVRLRAPDDYTAQRSYSIASDPDDPLLELMVECLPDGEVSGFLHDVAEVGDVLELRGPIGGWFVWEGDVPAICVAGGSGVVPVVAMTRYARRLGLQDKLRVVVVARTWEDLPYAEELQRYGAFIALTRENHDGRVAAPPYPDELVDLVAGAERGYICGSVGFASYATRLLEDAGLASDTIRVEQFGETG</sequence>
<dbReference type="Gene3D" id="3.40.50.80">
    <property type="entry name" value="Nucleotide-binding domain of ferredoxin-NADP reductase (FNR) module"/>
    <property type="match status" value="1"/>
</dbReference>
<accession>A0ABW1LK82</accession>
<dbReference type="Gene3D" id="2.40.30.10">
    <property type="entry name" value="Translation factors"/>
    <property type="match status" value="1"/>
</dbReference>
<dbReference type="SUPFAM" id="SSF63380">
    <property type="entry name" value="Riboflavin synthase domain-like"/>
    <property type="match status" value="1"/>
</dbReference>
<gene>
    <name evidence="5" type="ORF">ACFPYL_13465</name>
</gene>
<keyword evidence="2" id="KW-0408">Iron</keyword>
<name>A0ABW1LK82_9ACTN</name>
<evidence type="ECO:0000313" key="5">
    <source>
        <dbReference type="EMBL" id="MFC6044098.1"/>
    </source>
</evidence>
<dbReference type="InterPro" id="IPR008333">
    <property type="entry name" value="Cbr1-like_FAD-bd_dom"/>
</dbReference>
<dbReference type="PROSITE" id="PS51384">
    <property type="entry name" value="FAD_FR"/>
    <property type="match status" value="1"/>
</dbReference>
<dbReference type="InterPro" id="IPR017927">
    <property type="entry name" value="FAD-bd_FR_type"/>
</dbReference>
<evidence type="ECO:0000313" key="6">
    <source>
        <dbReference type="Proteomes" id="UP001596135"/>
    </source>
</evidence>
<evidence type="ECO:0000256" key="1">
    <source>
        <dbReference type="ARBA" id="ARBA00001974"/>
    </source>
</evidence>
<dbReference type="Pfam" id="PF00970">
    <property type="entry name" value="FAD_binding_6"/>
    <property type="match status" value="1"/>
</dbReference>
<dbReference type="PANTHER" id="PTHR47354">
    <property type="entry name" value="NADH OXIDOREDUCTASE HCR"/>
    <property type="match status" value="1"/>
</dbReference>
<dbReference type="PRINTS" id="PR00410">
    <property type="entry name" value="PHEHYDRXLASE"/>
</dbReference>
<dbReference type="Proteomes" id="UP001596135">
    <property type="component" value="Unassembled WGS sequence"/>
</dbReference>
<dbReference type="InterPro" id="IPR050415">
    <property type="entry name" value="MRET"/>
</dbReference>
<protein>
    <submittedName>
        <fullName evidence="5">FAD-binding oxidoreductase</fullName>
    </submittedName>
</protein>
<comment type="cofactor">
    <cofactor evidence="1">
        <name>FAD</name>
        <dbReference type="ChEBI" id="CHEBI:57692"/>
    </cofactor>
</comment>